<feature type="transmembrane region" description="Helical" evidence="2">
    <location>
        <begin position="28"/>
        <end position="49"/>
    </location>
</feature>
<evidence type="ECO:0000256" key="2">
    <source>
        <dbReference type="SAM" id="Phobius"/>
    </source>
</evidence>
<accession>A0A1V3LCM7</accession>
<organism evidence="3 4">
    <name type="scientific">Rodentibacter ratti</name>
    <dbReference type="NCBI Taxonomy" id="1906745"/>
    <lineage>
        <taxon>Bacteria</taxon>
        <taxon>Pseudomonadati</taxon>
        <taxon>Pseudomonadota</taxon>
        <taxon>Gammaproteobacteria</taxon>
        <taxon>Pasteurellales</taxon>
        <taxon>Pasteurellaceae</taxon>
        <taxon>Rodentibacter</taxon>
    </lineage>
</organism>
<dbReference type="AlphaFoldDB" id="A0A1V3LCM7"/>
<feature type="region of interest" description="Disordered" evidence="1">
    <location>
        <begin position="55"/>
        <end position="82"/>
    </location>
</feature>
<comment type="caution">
    <text evidence="3">The sequence shown here is derived from an EMBL/GenBank/DDBJ whole genome shotgun (WGS) entry which is preliminary data.</text>
</comment>
<evidence type="ECO:0000313" key="3">
    <source>
        <dbReference type="EMBL" id="OOF88046.1"/>
    </source>
</evidence>
<evidence type="ECO:0000313" key="4">
    <source>
        <dbReference type="Proteomes" id="UP000189549"/>
    </source>
</evidence>
<protein>
    <submittedName>
        <fullName evidence="3">Uncharacterized protein</fullName>
    </submittedName>
</protein>
<name>A0A1V3LCM7_9PAST</name>
<keyword evidence="2" id="KW-0812">Transmembrane</keyword>
<keyword evidence="2" id="KW-0472">Membrane</keyword>
<dbReference type="Proteomes" id="UP000189549">
    <property type="component" value="Unassembled WGS sequence"/>
</dbReference>
<dbReference type="EMBL" id="MLAH01000002">
    <property type="protein sequence ID" value="OOF88046.1"/>
    <property type="molecule type" value="Genomic_DNA"/>
</dbReference>
<evidence type="ECO:0000256" key="1">
    <source>
        <dbReference type="SAM" id="MobiDB-lite"/>
    </source>
</evidence>
<reference evidence="3 4" key="1">
    <citation type="submission" date="2016-10" db="EMBL/GenBank/DDBJ databases">
        <title>Rodentibacter gen. nov. and new species.</title>
        <authorList>
            <person name="Christensen H."/>
        </authorList>
    </citation>
    <scope>NUCLEOTIDE SEQUENCE [LARGE SCALE GENOMIC DNA]</scope>
    <source>
        <strain evidence="3 4">Ppn157</strain>
    </source>
</reference>
<dbReference type="RefSeq" id="WP_077474854.1">
    <property type="nucleotide sequence ID" value="NZ_MLAH01000002.1"/>
</dbReference>
<keyword evidence="2" id="KW-1133">Transmembrane helix</keyword>
<sequence>MELLPLIVFVLTWFMVAKFYSKKGYGAIIRHLAGFSVGLIGLIATVLIVMPKAETPQQTDSKQEQHLQDIKAENTQDEKHDNQNQVEAIATKTKIAEEVKVQEMSKEDVKQVQTLGLELKKFSTRIDKALKNAQSPFKMEKNPKVTEGEVNDVANYMFSDNFGVIITLDKKTHKVKSIMTIVTPSPNNSDENLVMLFSNAAVLSAFEGENEIKVLGKKIMELTMSAMTEYDKTKKDTSKKMIWNGKKYGLLASGQKVRSKSRLFFHCPLA</sequence>
<gene>
    <name evidence="3" type="ORF">BKG93_00125</name>
</gene>
<feature type="compositionally biased region" description="Basic and acidic residues" evidence="1">
    <location>
        <begin position="61"/>
        <end position="82"/>
    </location>
</feature>
<proteinExistence type="predicted"/>